<dbReference type="Gene3D" id="3.40.50.300">
    <property type="entry name" value="P-loop containing nucleotide triphosphate hydrolases"/>
    <property type="match status" value="1"/>
</dbReference>
<organism evidence="2">
    <name type="scientific">Candidatus Improbicoccus pseudotrichonymphae</name>
    <dbReference type="NCBI Taxonomy" id="3033792"/>
    <lineage>
        <taxon>Bacteria</taxon>
        <taxon>Bacillati</taxon>
        <taxon>Bacillota</taxon>
        <taxon>Clostridia</taxon>
        <taxon>Candidatus Improbicoccus</taxon>
    </lineage>
</organism>
<reference evidence="2" key="1">
    <citation type="journal article" date="2023" name="ISME J.">
        <title>Emergence of putative energy parasites within Clostridia revealed by genome analysis of a novel endosymbiotic clade.</title>
        <authorList>
            <person name="Takahashi K."/>
            <person name="Kuwahara H."/>
            <person name="Horikawa Y."/>
            <person name="Izawa K."/>
            <person name="Kato D."/>
            <person name="Inagaki T."/>
            <person name="Yuki M."/>
            <person name="Ohkuma M."/>
            <person name="Hongoh Y."/>
        </authorList>
    </citation>
    <scope>NUCLEOTIDE SEQUENCE</scope>
    <source>
        <strain evidence="2">CfP3-15</strain>
    </source>
</reference>
<proteinExistence type="predicted"/>
<keyword evidence="1" id="KW-0732">Signal</keyword>
<dbReference type="AlphaFoldDB" id="A0AA48L139"/>
<protein>
    <submittedName>
        <fullName evidence="2">Small GTP-binding protein</fullName>
    </submittedName>
</protein>
<dbReference type="SUPFAM" id="SSF52540">
    <property type="entry name" value="P-loop containing nucleoside triphosphate hydrolases"/>
    <property type="match status" value="1"/>
</dbReference>
<gene>
    <name evidence="2" type="ORF">CfP315_0790</name>
</gene>
<dbReference type="EMBL" id="AP027924">
    <property type="protein sequence ID" value="BED92190.1"/>
    <property type="molecule type" value="Genomic_DNA"/>
</dbReference>
<dbReference type="CDD" id="cd00882">
    <property type="entry name" value="Ras_like_GTPase"/>
    <property type="match status" value="1"/>
</dbReference>
<evidence type="ECO:0000256" key="1">
    <source>
        <dbReference type="SAM" id="SignalP"/>
    </source>
</evidence>
<dbReference type="Proteomes" id="UP001337580">
    <property type="component" value="Chromosome"/>
</dbReference>
<dbReference type="Pfam" id="PF08477">
    <property type="entry name" value="Roc"/>
    <property type="match status" value="1"/>
</dbReference>
<feature type="signal peptide" evidence="1">
    <location>
        <begin position="1"/>
        <end position="28"/>
    </location>
</feature>
<dbReference type="InterPro" id="IPR027417">
    <property type="entry name" value="P-loop_NTPase"/>
</dbReference>
<feature type="chain" id="PRO_5041272203" evidence="1">
    <location>
        <begin position="29"/>
        <end position="242"/>
    </location>
</feature>
<name>A0AA48L139_9FIRM</name>
<accession>A0AA48L139</accession>
<dbReference type="KEGG" id="ips:CfP315_0790"/>
<sequence length="242" mass="27540">MMTSKFKKIVLFFTVAVLSFMFSVSSMAYFVNVAFFGDEGSGKTYVFNRFVGYDLSKGQNPEYFVHTSKIMKINTEYFTLKLWDTVGDKKSRGLVLKFASKTNIAVIVLDALKLSNNISSPDCAGEFLDDYFYAIPPDCGIIVFLNRFNEITDATLRDEVEKIVQNKILKRMEQDSEVQFIDFCCDIDPIYALIGNALNVPGVYNRLSSIDDAINVIKIIRVNQSRCYGSDMVPFEIKYSNY</sequence>
<evidence type="ECO:0000313" key="2">
    <source>
        <dbReference type="EMBL" id="BED92190.1"/>
    </source>
</evidence>